<gene>
    <name evidence="7" type="ORF">ENG63_00415</name>
</gene>
<feature type="binding site" evidence="5">
    <location>
        <position position="85"/>
    </location>
    <ligand>
        <name>[4Fe-4S] cluster</name>
        <dbReference type="ChEBI" id="CHEBI:49883"/>
        <note>4Fe-4S-S-AdoMet</note>
    </ligand>
</feature>
<dbReference type="InterPro" id="IPR058240">
    <property type="entry name" value="rSAM_sf"/>
</dbReference>
<dbReference type="EMBL" id="DRBS01000018">
    <property type="protein sequence ID" value="HDD43311.1"/>
    <property type="molecule type" value="Genomic_DNA"/>
</dbReference>
<keyword evidence="3 5" id="KW-0408">Iron</keyword>
<dbReference type="InterPro" id="IPR016431">
    <property type="entry name" value="Pyrv-formate_lyase-activ_prd"/>
</dbReference>
<dbReference type="GO" id="GO:0003824">
    <property type="term" value="F:catalytic activity"/>
    <property type="evidence" value="ECO:0007669"/>
    <property type="project" value="InterPro"/>
</dbReference>
<feature type="non-terminal residue" evidence="7">
    <location>
        <position position="313"/>
    </location>
</feature>
<dbReference type="PANTHER" id="PTHR43075:SF1">
    <property type="entry name" value="FORMATE LYASE ACTIVATING ENZYME, PUTATIVE (AFU_ORTHOLOGUE AFUA_2G15630)-RELATED"/>
    <property type="match status" value="1"/>
</dbReference>
<dbReference type="SUPFAM" id="SSF102114">
    <property type="entry name" value="Radical SAM enzymes"/>
    <property type="match status" value="1"/>
</dbReference>
<evidence type="ECO:0000256" key="3">
    <source>
        <dbReference type="ARBA" id="ARBA00023004"/>
    </source>
</evidence>
<evidence type="ECO:0000256" key="4">
    <source>
        <dbReference type="ARBA" id="ARBA00023014"/>
    </source>
</evidence>
<dbReference type="GO" id="GO:0046872">
    <property type="term" value="F:metal ion binding"/>
    <property type="evidence" value="ECO:0007669"/>
    <property type="project" value="UniProtKB-KW"/>
</dbReference>
<keyword evidence="1 5" id="KW-0949">S-adenosyl-L-methionine</keyword>
<keyword evidence="2 5" id="KW-0479">Metal-binding</keyword>
<sequence length="313" mass="35633">MGKYIPRYVRAYEDGSLEKKIEEAYKILEKCTLCPRECKVNRLKGEKGICKTGELPIVSSFFAHFGEEDPLVGKHGSGTIFISYCNLLCMYCQNYEISHLGEGREVTLDIFAQIMLSLQEQGCHNINIVTPTHVVPQLLGALKIAVERGLSIPLVYNTSGYDKVETLKILDGIVDIYMPDFKYWDPKVAKRYSKAPDYPEVARKALKEMHRQVGDLRINEQGIAEEGLLVRHLVLPHGLANTKEIMEFIANEISPNTYVNVMAQYRPCGEAYKDSYLNRSLTLEEYEEALKAAIKAGITRLDEAQKRFLLRFR</sequence>
<proteinExistence type="predicted"/>
<keyword evidence="4 5" id="KW-0411">Iron-sulfur</keyword>
<organism evidence="7">
    <name type="scientific">Desulfofervidus auxilii</name>
    <dbReference type="NCBI Taxonomy" id="1621989"/>
    <lineage>
        <taxon>Bacteria</taxon>
        <taxon>Pseudomonadati</taxon>
        <taxon>Thermodesulfobacteriota</taxon>
        <taxon>Candidatus Desulfofervidia</taxon>
        <taxon>Candidatus Desulfofervidales</taxon>
        <taxon>Candidatus Desulfofervidaceae</taxon>
        <taxon>Candidatus Desulfofervidus</taxon>
    </lineage>
</organism>
<dbReference type="InterPro" id="IPR040085">
    <property type="entry name" value="MJ0674-like"/>
</dbReference>
<dbReference type="InterPro" id="IPR013785">
    <property type="entry name" value="Aldolase_TIM"/>
</dbReference>
<evidence type="ECO:0000256" key="1">
    <source>
        <dbReference type="ARBA" id="ARBA00022691"/>
    </source>
</evidence>
<dbReference type="Pfam" id="PF04055">
    <property type="entry name" value="Radical_SAM"/>
    <property type="match status" value="1"/>
</dbReference>
<evidence type="ECO:0000256" key="2">
    <source>
        <dbReference type="ARBA" id="ARBA00022723"/>
    </source>
</evidence>
<dbReference type="Proteomes" id="UP000886289">
    <property type="component" value="Unassembled WGS sequence"/>
</dbReference>
<dbReference type="SFLD" id="SFLDS00029">
    <property type="entry name" value="Radical_SAM"/>
    <property type="match status" value="1"/>
</dbReference>
<dbReference type="PIRSF" id="PIRSF004869">
    <property type="entry name" value="PflX_prd"/>
    <property type="match status" value="1"/>
</dbReference>
<feature type="domain" description="Radical SAM core" evidence="6">
    <location>
        <begin position="80"/>
        <end position="211"/>
    </location>
</feature>
<evidence type="ECO:0000256" key="5">
    <source>
        <dbReference type="PIRSR" id="PIRSR004869-50"/>
    </source>
</evidence>
<feature type="binding site" evidence="5">
    <location>
        <position position="89"/>
    </location>
    <ligand>
        <name>[4Fe-4S] cluster</name>
        <dbReference type="ChEBI" id="CHEBI:49883"/>
        <note>4Fe-4S-S-AdoMet</note>
    </ligand>
</feature>
<evidence type="ECO:0000313" key="7">
    <source>
        <dbReference type="EMBL" id="HDD43311.1"/>
    </source>
</evidence>
<dbReference type="AlphaFoldDB" id="A0A7C0Y7Y1"/>
<dbReference type="PANTHER" id="PTHR43075">
    <property type="entry name" value="FORMATE LYASE ACTIVATING ENZYME, PUTATIVE (AFU_ORTHOLOGUE AFUA_2G15630)-RELATED"/>
    <property type="match status" value="1"/>
</dbReference>
<accession>A0A7C0Y7Y1</accession>
<dbReference type="Gene3D" id="3.20.20.70">
    <property type="entry name" value="Aldolase class I"/>
    <property type="match status" value="1"/>
</dbReference>
<comment type="caution">
    <text evidence="7">The sequence shown here is derived from an EMBL/GenBank/DDBJ whole genome shotgun (WGS) entry which is preliminary data.</text>
</comment>
<comment type="cofactor">
    <cofactor evidence="5">
        <name>[4Fe-4S] cluster</name>
        <dbReference type="ChEBI" id="CHEBI:49883"/>
    </cofactor>
    <text evidence="5">Binds 1 [4Fe-4S] cluster. The cluster is coordinated with 3 cysteines and an exchangeable S-adenosyl-L-methionine.</text>
</comment>
<dbReference type="GO" id="GO:0051536">
    <property type="term" value="F:iron-sulfur cluster binding"/>
    <property type="evidence" value="ECO:0007669"/>
    <property type="project" value="UniProtKB-KW"/>
</dbReference>
<dbReference type="SFLD" id="SFLDG01099">
    <property type="entry name" value="Uncharacterised_Radical_SAM_Su"/>
    <property type="match status" value="1"/>
</dbReference>
<feature type="binding site" evidence="5">
    <location>
        <position position="92"/>
    </location>
    <ligand>
        <name>[4Fe-4S] cluster</name>
        <dbReference type="ChEBI" id="CHEBI:49883"/>
        <note>4Fe-4S-S-AdoMet</note>
    </ligand>
</feature>
<protein>
    <submittedName>
        <fullName evidence="7">Radical SAM protein</fullName>
    </submittedName>
</protein>
<name>A0A7C0Y7Y1_DESA2</name>
<evidence type="ECO:0000259" key="6">
    <source>
        <dbReference type="Pfam" id="PF04055"/>
    </source>
</evidence>
<dbReference type="InterPro" id="IPR007197">
    <property type="entry name" value="rSAM"/>
</dbReference>
<reference evidence="7" key="1">
    <citation type="journal article" date="2020" name="mSystems">
        <title>Genome- and Community-Level Interaction Insights into Carbon Utilization and Element Cycling Functions of Hydrothermarchaeota in Hydrothermal Sediment.</title>
        <authorList>
            <person name="Zhou Z."/>
            <person name="Liu Y."/>
            <person name="Xu W."/>
            <person name="Pan J."/>
            <person name="Luo Z.H."/>
            <person name="Li M."/>
        </authorList>
    </citation>
    <scope>NUCLEOTIDE SEQUENCE [LARGE SCALE GENOMIC DNA]</scope>
    <source>
        <strain evidence="7">HyVt-233</strain>
    </source>
</reference>